<organism evidence="1 2">
    <name type="scientific">Mucilaginibacter hurinus</name>
    <dbReference type="NCBI Taxonomy" id="2201324"/>
    <lineage>
        <taxon>Bacteria</taxon>
        <taxon>Pseudomonadati</taxon>
        <taxon>Bacteroidota</taxon>
        <taxon>Sphingobacteriia</taxon>
        <taxon>Sphingobacteriales</taxon>
        <taxon>Sphingobacteriaceae</taxon>
        <taxon>Mucilaginibacter</taxon>
    </lineage>
</organism>
<name>A0A367GTJ4_9SPHI</name>
<comment type="caution">
    <text evidence="1">The sequence shown here is derived from an EMBL/GenBank/DDBJ whole genome shotgun (WGS) entry which is preliminary data.</text>
</comment>
<dbReference type="Pfam" id="PF16286">
    <property type="entry name" value="DUF4932"/>
    <property type="match status" value="1"/>
</dbReference>
<evidence type="ECO:0008006" key="3">
    <source>
        <dbReference type="Google" id="ProtNLM"/>
    </source>
</evidence>
<reference evidence="1 2" key="1">
    <citation type="submission" date="2018-05" db="EMBL/GenBank/DDBJ databases">
        <title>Mucilaginibacter hurinus sp. nov., isolated from briquette warehouse soil.</title>
        <authorList>
            <person name="Choi L."/>
        </authorList>
    </citation>
    <scope>NUCLEOTIDE SEQUENCE [LARGE SCALE GENOMIC DNA]</scope>
    <source>
        <strain evidence="1 2">ZR32</strain>
    </source>
</reference>
<dbReference type="RefSeq" id="WP_114003405.1">
    <property type="nucleotide sequence ID" value="NZ_QGDC01000001.1"/>
</dbReference>
<evidence type="ECO:0000313" key="1">
    <source>
        <dbReference type="EMBL" id="RCH56508.1"/>
    </source>
</evidence>
<dbReference type="OrthoDB" id="6402335at2"/>
<dbReference type="Proteomes" id="UP000253209">
    <property type="component" value="Unassembled WGS sequence"/>
</dbReference>
<keyword evidence="2" id="KW-1185">Reference proteome</keyword>
<gene>
    <name evidence="1" type="ORF">DJ568_01220</name>
</gene>
<dbReference type="InterPro" id="IPR032560">
    <property type="entry name" value="DUF4932"/>
</dbReference>
<evidence type="ECO:0000313" key="2">
    <source>
        <dbReference type="Proteomes" id="UP000253209"/>
    </source>
</evidence>
<protein>
    <recommendedName>
        <fullName evidence="3">DUF4932 domain-containing protein</fullName>
    </recommendedName>
</protein>
<proteinExistence type="predicted"/>
<sequence length="400" mass="46270">MVKGILKTIVVICCPLLSAGQLSEKISDKVSIGVNKNIETYFIAEKLAVEHIDHYVFSNNKNDFSHQPIVYFAQTRFANWRDSAVIMRIAHILRQMRDVQHDNSQQLEYLTYLKEFPKTGYRWPVPGNLPMFDSARYPGSRELGIELADSLRSFYNKANLEAFFSQNKSFYQGAIKEAKKHIDPKIIPAMEKWYGQHFAGYELYLMPGMPIPSGKDNYRAFGPMLTSPIGNVSAMVFSTTQDLALLKSLAEYQHFGFDNHDVIKFLTVHEIGHSFVNPLINNFKPEIQRDTSLFTRTLAESLKNSYIHNWEVCVIEHLVRLGEIRIAHAAGNYKEESRLRHMHVKESGFILIPLLEQRIKEFEANRKKYAAFNKFLPEIFRYLHSITKEEIDQLVSKNSR</sequence>
<dbReference type="EMBL" id="QGDC01000001">
    <property type="protein sequence ID" value="RCH56508.1"/>
    <property type="molecule type" value="Genomic_DNA"/>
</dbReference>
<accession>A0A367GTJ4</accession>
<dbReference type="AlphaFoldDB" id="A0A367GTJ4"/>